<dbReference type="Gene3D" id="1.10.3210.10">
    <property type="entry name" value="Hypothetical protein af1432"/>
    <property type="match status" value="1"/>
</dbReference>
<dbReference type="Proteomes" id="UP000230108">
    <property type="component" value="Unassembled WGS sequence"/>
</dbReference>
<dbReference type="EMBL" id="PFLF01000058">
    <property type="protein sequence ID" value="PIY69012.1"/>
    <property type="molecule type" value="Genomic_DNA"/>
</dbReference>
<name>A0A2M7QE27_9BACT</name>
<proteinExistence type="predicted"/>
<gene>
    <name evidence="1" type="ORF">COY90_02865</name>
</gene>
<organism evidence="1 2">
    <name type="scientific">Candidatus Roizmanbacteria bacterium CG_4_10_14_0_8_um_filter_39_9</name>
    <dbReference type="NCBI Taxonomy" id="1974829"/>
    <lineage>
        <taxon>Bacteria</taxon>
        <taxon>Candidatus Roizmaniibacteriota</taxon>
    </lineage>
</organism>
<comment type="caution">
    <text evidence="1">The sequence shown here is derived from an EMBL/GenBank/DDBJ whole genome shotgun (WGS) entry which is preliminary data.</text>
</comment>
<protein>
    <submittedName>
        <fullName evidence="1">Uncharacterized protein</fullName>
    </submittedName>
</protein>
<accession>A0A2M7QE27</accession>
<evidence type="ECO:0000313" key="1">
    <source>
        <dbReference type="EMBL" id="PIY69012.1"/>
    </source>
</evidence>
<sequence length="402" mass="45755">MTEQSSTYRATYTNAYFDMVRAKTEGRLNFPEQNLVDGTAPSLDVQRMILFLKPPLAYPNESPIQFQVEEQRLLHKLMVHPLVVGNGPKRSTEQSEQVGRSRQNITTAIKILEGGFGEKKRRTGEKYTIHPLRVFARGALELNHIGLNHLSLFNTSSLTRILHDCKEDFRNFTITKTGERVIADDSVVLQKTINTYSVTFKDQPPGDEYILEMEPQEMELFDLQMNAVSIPPHVQQMKNGDEKTKAQVNHLFTNVIKINKLFGSMAAYQTLKIKLDDRTDNIFTYFDAPGSGNSKDKFQAKLHETILFFTEVEKASQKYFEVFAASLPDNALKKVKENGIEQTGSIIALCYYLLRGGTYQDILQGYIDAEREEVRQGTNYNSLLIPNPRPSPPIPRIIKITI</sequence>
<dbReference type="AlphaFoldDB" id="A0A2M7QE27"/>
<evidence type="ECO:0000313" key="2">
    <source>
        <dbReference type="Proteomes" id="UP000230108"/>
    </source>
</evidence>
<reference evidence="2" key="1">
    <citation type="submission" date="2017-09" db="EMBL/GenBank/DDBJ databases">
        <title>Depth-based differentiation of microbial function through sediment-hosted aquifers and enrichment of novel symbionts in the deep terrestrial subsurface.</title>
        <authorList>
            <person name="Probst A.J."/>
            <person name="Ladd B."/>
            <person name="Jarett J.K."/>
            <person name="Geller-Mcgrath D.E."/>
            <person name="Sieber C.M.K."/>
            <person name="Emerson J.B."/>
            <person name="Anantharaman K."/>
            <person name="Thomas B.C."/>
            <person name="Malmstrom R."/>
            <person name="Stieglmeier M."/>
            <person name="Klingl A."/>
            <person name="Woyke T."/>
            <person name="Ryan C.M."/>
            <person name="Banfield J.F."/>
        </authorList>
    </citation>
    <scope>NUCLEOTIDE SEQUENCE [LARGE SCALE GENOMIC DNA]</scope>
</reference>